<dbReference type="PROSITE" id="PS50931">
    <property type="entry name" value="HTH_LYSR"/>
    <property type="match status" value="1"/>
</dbReference>
<dbReference type="PANTHER" id="PTHR30537:SF5">
    <property type="entry name" value="HTH-TYPE TRANSCRIPTIONAL ACTIVATOR TTDR-RELATED"/>
    <property type="match status" value="1"/>
</dbReference>
<keyword evidence="7" id="KW-1185">Reference proteome</keyword>
<dbReference type="InterPro" id="IPR000847">
    <property type="entry name" value="LysR_HTH_N"/>
</dbReference>
<evidence type="ECO:0000313" key="6">
    <source>
        <dbReference type="EMBL" id="AJG17923.1"/>
    </source>
</evidence>
<dbReference type="FunFam" id="1.10.10.10:FF:000001">
    <property type="entry name" value="LysR family transcriptional regulator"/>
    <property type="match status" value="1"/>
</dbReference>
<dbReference type="AlphaFoldDB" id="A0A0C4Y4Y0"/>
<dbReference type="SUPFAM" id="SSF53850">
    <property type="entry name" value="Periplasmic binding protein-like II"/>
    <property type="match status" value="1"/>
</dbReference>
<dbReference type="PANTHER" id="PTHR30537">
    <property type="entry name" value="HTH-TYPE TRANSCRIPTIONAL REGULATOR"/>
    <property type="match status" value="1"/>
</dbReference>
<gene>
    <name evidence="6" type="ORF">RR42_m0510</name>
</gene>
<evidence type="ECO:0000256" key="4">
    <source>
        <dbReference type="ARBA" id="ARBA00023163"/>
    </source>
</evidence>
<dbReference type="SUPFAM" id="SSF46785">
    <property type="entry name" value="Winged helix' DNA-binding domain"/>
    <property type="match status" value="1"/>
</dbReference>
<feature type="domain" description="HTH lysR-type" evidence="5">
    <location>
        <begin position="1"/>
        <end position="59"/>
    </location>
</feature>
<evidence type="ECO:0000256" key="2">
    <source>
        <dbReference type="ARBA" id="ARBA00023015"/>
    </source>
</evidence>
<dbReference type="Pfam" id="PF00126">
    <property type="entry name" value="HTH_1"/>
    <property type="match status" value="1"/>
</dbReference>
<dbReference type="InterPro" id="IPR005119">
    <property type="entry name" value="LysR_subst-bd"/>
</dbReference>
<reference evidence="6 7" key="1">
    <citation type="journal article" date="2015" name="Genome Announc.">
        <title>Complete Genome Sequence of Cupriavidus basilensis 4G11, Isolated from the Oak Ridge Field Research Center Site.</title>
        <authorList>
            <person name="Ray J."/>
            <person name="Waters R.J."/>
            <person name="Skerker J.M."/>
            <person name="Kuehl J.V."/>
            <person name="Price M.N."/>
            <person name="Huang J."/>
            <person name="Chakraborty R."/>
            <person name="Arkin A.P."/>
            <person name="Deutschbauer A."/>
        </authorList>
    </citation>
    <scope>NUCLEOTIDE SEQUENCE [LARGE SCALE GENOMIC DNA]</scope>
    <source>
        <strain evidence="6">4G11</strain>
    </source>
</reference>
<comment type="similarity">
    <text evidence="1">Belongs to the LysR transcriptional regulatory family.</text>
</comment>
<name>A0A0C4Y4Y0_9BURK</name>
<keyword evidence="3" id="KW-0238">DNA-binding</keyword>
<dbReference type="GO" id="GO:0003700">
    <property type="term" value="F:DNA-binding transcription factor activity"/>
    <property type="evidence" value="ECO:0007669"/>
    <property type="project" value="InterPro"/>
</dbReference>
<dbReference type="RefSeq" id="WP_043343606.1">
    <property type="nucleotide sequence ID" value="NZ_CP010536.1"/>
</dbReference>
<keyword evidence="2" id="KW-0805">Transcription regulation</keyword>
<evidence type="ECO:0000256" key="1">
    <source>
        <dbReference type="ARBA" id="ARBA00009437"/>
    </source>
</evidence>
<dbReference type="InterPro" id="IPR058163">
    <property type="entry name" value="LysR-type_TF_proteobact-type"/>
</dbReference>
<dbReference type="STRING" id="68895.RR42_m0510"/>
<dbReference type="Gene3D" id="3.40.190.290">
    <property type="match status" value="1"/>
</dbReference>
<dbReference type="Proteomes" id="UP000031843">
    <property type="component" value="Chromosome main"/>
</dbReference>
<proteinExistence type="inferred from homology"/>
<dbReference type="GO" id="GO:0006351">
    <property type="term" value="P:DNA-templated transcription"/>
    <property type="evidence" value="ECO:0007669"/>
    <property type="project" value="TreeGrafter"/>
</dbReference>
<dbReference type="InterPro" id="IPR036390">
    <property type="entry name" value="WH_DNA-bd_sf"/>
</dbReference>
<dbReference type="GO" id="GO:0043565">
    <property type="term" value="F:sequence-specific DNA binding"/>
    <property type="evidence" value="ECO:0007669"/>
    <property type="project" value="TreeGrafter"/>
</dbReference>
<evidence type="ECO:0000256" key="3">
    <source>
        <dbReference type="ARBA" id="ARBA00023125"/>
    </source>
</evidence>
<dbReference type="Gene3D" id="1.10.10.10">
    <property type="entry name" value="Winged helix-like DNA-binding domain superfamily/Winged helix DNA-binding domain"/>
    <property type="match status" value="1"/>
</dbReference>
<dbReference type="InterPro" id="IPR036388">
    <property type="entry name" value="WH-like_DNA-bd_sf"/>
</dbReference>
<dbReference type="OrthoDB" id="9026421at2"/>
<evidence type="ECO:0000313" key="7">
    <source>
        <dbReference type="Proteomes" id="UP000031843"/>
    </source>
</evidence>
<dbReference type="EMBL" id="CP010536">
    <property type="protein sequence ID" value="AJG17923.1"/>
    <property type="molecule type" value="Genomic_DNA"/>
</dbReference>
<protein>
    <submittedName>
        <fullName evidence="6">Transcriptional regulator, LysR family</fullName>
    </submittedName>
</protein>
<dbReference type="KEGG" id="cbw:RR42_m0510"/>
<accession>A0A0C4Y4Y0</accession>
<sequence length="294" mass="31529">MDKLRSMEVFAAAAEAGSFSACADALGLSAVMVGKHVGQLERHLGVRLLQRSTRRQSLTEAGHLFLEECRQILERVRKAETVAERLHSQPRGRLRVSAPVTLGETAVAEAVSAYLLRYPEVTVELVLDDAFTDLIADGFDAAVRIGALASSDHLVARPLRPYRMAICAAPAYLAQAGHPRTLAELAGHRCLNHLLWPQGMGWPAPEDGAAVPKSSAPLAANNGQALRRAALAGCGVVMQPEVLLAADIAAGLLVPLLEDAMPVPRPVHLLYPRDPRPLPKQACFVDVMLEKMGA</sequence>
<organism evidence="6 7">
    <name type="scientific">Cupriavidus basilensis</name>
    <dbReference type="NCBI Taxonomy" id="68895"/>
    <lineage>
        <taxon>Bacteria</taxon>
        <taxon>Pseudomonadati</taxon>
        <taxon>Pseudomonadota</taxon>
        <taxon>Betaproteobacteria</taxon>
        <taxon>Burkholderiales</taxon>
        <taxon>Burkholderiaceae</taxon>
        <taxon>Cupriavidus</taxon>
    </lineage>
</organism>
<keyword evidence="4" id="KW-0804">Transcription</keyword>
<dbReference type="Pfam" id="PF03466">
    <property type="entry name" value="LysR_substrate"/>
    <property type="match status" value="1"/>
</dbReference>
<evidence type="ECO:0000259" key="5">
    <source>
        <dbReference type="PROSITE" id="PS50931"/>
    </source>
</evidence>